<organism evidence="2 3">
    <name type="scientific">Candidatus Competibacter phosphatis</name>
    <dbReference type="NCBI Taxonomy" id="221280"/>
    <lineage>
        <taxon>Bacteria</taxon>
        <taxon>Pseudomonadati</taxon>
        <taxon>Pseudomonadota</taxon>
        <taxon>Gammaproteobacteria</taxon>
        <taxon>Candidatus Competibacteraceae</taxon>
        <taxon>Candidatus Competibacter</taxon>
    </lineage>
</organism>
<sequence>MLKITIKKLMCCGTIGHVIQAEDDPSIQQSGPREAVRPAPSRSEDYFVADAAITTTPATPPHPLHPFDVLLQLDKRIRERVPVAVTGAQQSEIRGRLALRLGAWNLLFSMDDVAEIIPVPHITWVPGVKRWLLGIANLRGKVISVTDLRDFLTGRPTTRLPGSQIVVVRAGEWDYGLLADEIIGMRHFGPQHRLPSLDNVDEGLRPYVSEGFSNNNQHWLVFDTGKLLADPGFLNAAS</sequence>
<name>A0ABX1TH38_9GAMM</name>
<dbReference type="Proteomes" id="UP000760480">
    <property type="component" value="Unassembled WGS sequence"/>
</dbReference>
<dbReference type="PANTHER" id="PTHR22617:SF43">
    <property type="entry name" value="PROTEIN PILI"/>
    <property type="match status" value="1"/>
</dbReference>
<keyword evidence="3" id="KW-1185">Reference proteome</keyword>
<protein>
    <submittedName>
        <fullName evidence="2">Chemotaxis protein CheW</fullName>
    </submittedName>
</protein>
<dbReference type="InterPro" id="IPR036061">
    <property type="entry name" value="CheW-like_dom_sf"/>
</dbReference>
<gene>
    <name evidence="2" type="ORF">E4P82_05450</name>
</gene>
<reference evidence="2 3" key="1">
    <citation type="submission" date="2019-03" db="EMBL/GenBank/DDBJ databases">
        <title>Metabolic reconstructions from genomes of highly enriched 'Candidatus Accumulibacter' and 'Candidatus Competibacter' bioreactor populations.</title>
        <authorList>
            <person name="Annavajhala M.K."/>
            <person name="Welles L."/>
            <person name="Abbas B."/>
            <person name="Sorokin D."/>
            <person name="Park H."/>
            <person name="Van Loosdrecht M."/>
            <person name="Chandran K."/>
        </authorList>
    </citation>
    <scope>NUCLEOTIDE SEQUENCE [LARGE SCALE GENOMIC DNA]</scope>
    <source>
        <strain evidence="2 3">SBR_G</strain>
    </source>
</reference>
<evidence type="ECO:0000259" key="1">
    <source>
        <dbReference type="PROSITE" id="PS50851"/>
    </source>
</evidence>
<feature type="domain" description="CheW-like" evidence="1">
    <location>
        <begin position="93"/>
        <end position="233"/>
    </location>
</feature>
<dbReference type="SMART" id="SM00260">
    <property type="entry name" value="CheW"/>
    <property type="match status" value="1"/>
</dbReference>
<dbReference type="PROSITE" id="PS50851">
    <property type="entry name" value="CHEW"/>
    <property type="match status" value="1"/>
</dbReference>
<dbReference type="InterPro" id="IPR002545">
    <property type="entry name" value="CheW-lke_dom"/>
</dbReference>
<dbReference type="EMBL" id="SPMZ01000016">
    <property type="protein sequence ID" value="NMQ18698.1"/>
    <property type="molecule type" value="Genomic_DNA"/>
</dbReference>
<evidence type="ECO:0000313" key="3">
    <source>
        <dbReference type="Proteomes" id="UP000760480"/>
    </source>
</evidence>
<accession>A0ABX1TH38</accession>
<dbReference type="PANTHER" id="PTHR22617">
    <property type="entry name" value="CHEMOTAXIS SENSOR HISTIDINE KINASE-RELATED"/>
    <property type="match status" value="1"/>
</dbReference>
<dbReference type="InterPro" id="IPR039315">
    <property type="entry name" value="CheW"/>
</dbReference>
<dbReference type="SUPFAM" id="SSF50341">
    <property type="entry name" value="CheW-like"/>
    <property type="match status" value="1"/>
</dbReference>
<dbReference type="Pfam" id="PF01584">
    <property type="entry name" value="CheW"/>
    <property type="match status" value="1"/>
</dbReference>
<dbReference type="Gene3D" id="2.40.50.180">
    <property type="entry name" value="CheA-289, Domain 4"/>
    <property type="match status" value="1"/>
</dbReference>
<comment type="caution">
    <text evidence="2">The sequence shown here is derived from an EMBL/GenBank/DDBJ whole genome shotgun (WGS) entry which is preliminary data.</text>
</comment>
<proteinExistence type="predicted"/>
<dbReference type="Gene3D" id="2.30.30.40">
    <property type="entry name" value="SH3 Domains"/>
    <property type="match status" value="1"/>
</dbReference>
<evidence type="ECO:0000313" key="2">
    <source>
        <dbReference type="EMBL" id="NMQ18698.1"/>
    </source>
</evidence>